<organism evidence="3 4">
    <name type="scientific">Mortierella alpina</name>
    <name type="common">Oleaginous fungus</name>
    <name type="synonym">Mortierella renispora</name>
    <dbReference type="NCBI Taxonomy" id="64518"/>
    <lineage>
        <taxon>Eukaryota</taxon>
        <taxon>Fungi</taxon>
        <taxon>Fungi incertae sedis</taxon>
        <taxon>Mucoromycota</taxon>
        <taxon>Mortierellomycotina</taxon>
        <taxon>Mortierellomycetes</taxon>
        <taxon>Mortierellales</taxon>
        <taxon>Mortierellaceae</taxon>
        <taxon>Mortierella</taxon>
    </lineage>
</organism>
<feature type="compositionally biased region" description="Polar residues" evidence="1">
    <location>
        <begin position="80"/>
        <end position="90"/>
    </location>
</feature>
<gene>
    <name evidence="3" type="ORF">KVV02_001170</name>
</gene>
<dbReference type="EMBL" id="JAIFTL010000380">
    <property type="protein sequence ID" value="KAG9319767.1"/>
    <property type="molecule type" value="Genomic_DNA"/>
</dbReference>
<dbReference type="AlphaFoldDB" id="A0A9P7ZZX1"/>
<reference evidence="3" key="1">
    <citation type="submission" date="2021-07" db="EMBL/GenBank/DDBJ databases">
        <title>Draft genome of Mortierella alpina, strain LL118, isolated from an aspen leaf litter sample.</title>
        <authorList>
            <person name="Yang S."/>
            <person name="Vinatzer B.A."/>
        </authorList>
    </citation>
    <scope>NUCLEOTIDE SEQUENCE</scope>
    <source>
        <strain evidence="3">LL118</strain>
    </source>
</reference>
<accession>A0A9P7ZZX1</accession>
<keyword evidence="2" id="KW-0812">Transmembrane</keyword>
<feature type="transmembrane region" description="Helical" evidence="2">
    <location>
        <begin position="674"/>
        <end position="698"/>
    </location>
</feature>
<keyword evidence="2" id="KW-1133">Transmembrane helix</keyword>
<evidence type="ECO:0000256" key="2">
    <source>
        <dbReference type="SAM" id="Phobius"/>
    </source>
</evidence>
<keyword evidence="2" id="KW-0472">Membrane</keyword>
<feature type="region of interest" description="Disordered" evidence="1">
    <location>
        <begin position="1"/>
        <end position="138"/>
    </location>
</feature>
<protein>
    <submittedName>
        <fullName evidence="3">Uncharacterized protein</fullName>
    </submittedName>
</protein>
<dbReference type="Proteomes" id="UP000717515">
    <property type="component" value="Unassembled WGS sequence"/>
</dbReference>
<evidence type="ECO:0000313" key="3">
    <source>
        <dbReference type="EMBL" id="KAG9319767.1"/>
    </source>
</evidence>
<feature type="region of interest" description="Disordered" evidence="1">
    <location>
        <begin position="307"/>
        <end position="354"/>
    </location>
</feature>
<evidence type="ECO:0000313" key="4">
    <source>
        <dbReference type="Proteomes" id="UP000717515"/>
    </source>
</evidence>
<comment type="caution">
    <text evidence="3">The sequence shown here is derived from an EMBL/GenBank/DDBJ whole genome shotgun (WGS) entry which is preliminary data.</text>
</comment>
<feature type="compositionally biased region" description="Low complexity" evidence="1">
    <location>
        <begin position="54"/>
        <end position="64"/>
    </location>
</feature>
<name>A0A9P7ZZX1_MORAP</name>
<proteinExistence type="predicted"/>
<sequence>MCASPPSPGVDTSVPVMHDIQSEQETDTTGNNSPAPLDTHLASPPPFLQTATLTSSTTTSSSSSPVPLLSFDSAMRSGCHSKQSSPSTSRRPYLNCDGYSSRPSRKNRSSSCGSRNRRRSQCLSGQEKHYGGKPKTFRKDYEKESNATFDRICLMLTDLITDASTAAGIGPSLSGDKDISGTVDWARIESELTDSDESTGEQQEEAEVVAPEDGVLEEDPELTIAPQSEEEQEKWHWRRRLRTQMEKPSKRTSLFLELQHLHIDQDMDHTTAGEDFAEQDAECSAGDESAQLDEDEVEPVFHAAVRSSSWDAQEHHSDDVSCSEDMTSDSDSDGDTTFHSGVFSTGPRRCSSFPSRPVDIQRLQQGEELHQVIQQVDSELDRAAETIDGLTRDLMMVVASQQSWLQMKLEREIQSQHSMHSGAMDDDLLATLDRYYDDKRDHTTQINLESSEVQDANIFSSSADDLYIPSRSLLSSEDLSKYLQALKTIMDLKQELGFGNLDDDHSQEYSDDGLMTQLGGYTGGDEPIHSDLDRSDRRFSGSSYTLTNGSFRNSATSTLSLATRFDPCSTTPHSEDLDPLAKMGLSLKPDHITSRSIFKFLQQQDVLSSIEVQLVENTLVSNLEANHKAMQPQPWPVLQHLQQQSAATQEQDMDLILTLHRDMLFKMARLGTKWIAINVHLPLFIFWSFVFGIGTLFLQTSVAKHAGKRLARPLESMGNVLELENRDTPAEQLLKDTPSA</sequence>
<evidence type="ECO:0000256" key="1">
    <source>
        <dbReference type="SAM" id="MobiDB-lite"/>
    </source>
</evidence>